<dbReference type="AlphaFoldDB" id="A0A2G9RTP8"/>
<keyword evidence="5" id="KW-0677">Repeat</keyword>
<evidence type="ECO:0000256" key="10">
    <source>
        <dbReference type="PROSITE-ProRule" id="PRU00196"/>
    </source>
</evidence>
<sequence length="205" mass="22798">FSEQNKFHTTVFVKVQNLSNWPEHCNGWVISLYQLYVLFVVSVLIYISSIFYNISYYLLPLMTRFCGSQHPPQMRSASNVVTVIMRSDSSVELDGFSLRFSTMQSTSGIHLVGGKNSLEGIVEVDYQGFRGNICPKHWSNKDAKVVCRQLGFQGPAIATRIFGEDTVLSAISSVNCNGSEAVLENCNMKNSGTCDTKERAGVICQ</sequence>
<dbReference type="EMBL" id="KV931192">
    <property type="protein sequence ID" value="PIO31175.1"/>
    <property type="molecule type" value="Genomic_DNA"/>
</dbReference>
<evidence type="ECO:0000256" key="11">
    <source>
        <dbReference type="SAM" id="Phobius"/>
    </source>
</evidence>
<comment type="similarity">
    <text evidence="2">Belongs to the DMBT1 family.</text>
</comment>
<evidence type="ECO:0000256" key="7">
    <source>
        <dbReference type="ARBA" id="ARBA00023136"/>
    </source>
</evidence>
<dbReference type="InterPro" id="IPR035914">
    <property type="entry name" value="Sperma_CUB_dom_sf"/>
</dbReference>
<evidence type="ECO:0000256" key="8">
    <source>
        <dbReference type="ARBA" id="ARBA00023157"/>
    </source>
</evidence>
<keyword evidence="6 11" id="KW-1133">Transmembrane helix</keyword>
<dbReference type="InterPro" id="IPR001190">
    <property type="entry name" value="SRCR"/>
</dbReference>
<dbReference type="InterPro" id="IPR036772">
    <property type="entry name" value="SRCR-like_dom_sf"/>
</dbReference>
<reference evidence="14" key="1">
    <citation type="journal article" date="2017" name="Nat. Commun.">
        <title>The North American bullfrog draft genome provides insight into hormonal regulation of long noncoding RNA.</title>
        <authorList>
            <person name="Hammond S.A."/>
            <person name="Warren R.L."/>
            <person name="Vandervalk B.P."/>
            <person name="Kucuk E."/>
            <person name="Khan H."/>
            <person name="Gibb E.A."/>
            <person name="Pandoh P."/>
            <person name="Kirk H."/>
            <person name="Zhao Y."/>
            <person name="Jones M."/>
            <person name="Mungall A.J."/>
            <person name="Coope R."/>
            <person name="Pleasance S."/>
            <person name="Moore R.A."/>
            <person name="Holt R.A."/>
            <person name="Round J.M."/>
            <person name="Ohora S."/>
            <person name="Walle B.V."/>
            <person name="Veldhoen N."/>
            <person name="Helbing C.C."/>
            <person name="Birol I."/>
        </authorList>
    </citation>
    <scope>NUCLEOTIDE SEQUENCE [LARGE SCALE GENOMIC DNA]</scope>
</reference>
<feature type="non-terminal residue" evidence="13">
    <location>
        <position position="205"/>
    </location>
</feature>
<comment type="caution">
    <text evidence="10">Lacks conserved residue(s) required for the propagation of feature annotation.</text>
</comment>
<keyword evidence="8 10" id="KW-1015">Disulfide bond</keyword>
<organism evidence="13 14">
    <name type="scientific">Aquarana catesbeiana</name>
    <name type="common">American bullfrog</name>
    <name type="synonym">Rana catesbeiana</name>
    <dbReference type="NCBI Taxonomy" id="8400"/>
    <lineage>
        <taxon>Eukaryota</taxon>
        <taxon>Metazoa</taxon>
        <taxon>Chordata</taxon>
        <taxon>Craniata</taxon>
        <taxon>Vertebrata</taxon>
        <taxon>Euteleostomi</taxon>
        <taxon>Amphibia</taxon>
        <taxon>Batrachia</taxon>
        <taxon>Anura</taxon>
        <taxon>Neobatrachia</taxon>
        <taxon>Ranoidea</taxon>
        <taxon>Ranidae</taxon>
        <taxon>Aquarana</taxon>
    </lineage>
</organism>
<dbReference type="SUPFAM" id="SSF56487">
    <property type="entry name" value="SRCR-like"/>
    <property type="match status" value="1"/>
</dbReference>
<protein>
    <recommendedName>
        <fullName evidence="12">SRCR domain-containing protein</fullName>
    </recommendedName>
</protein>
<dbReference type="GO" id="GO:0016020">
    <property type="term" value="C:membrane"/>
    <property type="evidence" value="ECO:0007669"/>
    <property type="project" value="UniProtKB-SubCell"/>
</dbReference>
<evidence type="ECO:0000256" key="1">
    <source>
        <dbReference type="ARBA" id="ARBA00004167"/>
    </source>
</evidence>
<dbReference type="Pfam" id="PF00530">
    <property type="entry name" value="SRCR"/>
    <property type="match status" value="1"/>
</dbReference>
<dbReference type="Proteomes" id="UP000228934">
    <property type="component" value="Unassembled WGS sequence"/>
</dbReference>
<keyword evidence="7 11" id="KW-0472">Membrane</keyword>
<dbReference type="PANTHER" id="PTHR19331:SF465">
    <property type="entry name" value="EGG PEPTIDE SPERACT RECEPTOR"/>
    <property type="match status" value="1"/>
</dbReference>
<name>A0A2G9RTP8_AQUCT</name>
<feature type="non-terminal residue" evidence="13">
    <location>
        <position position="1"/>
    </location>
</feature>
<feature type="transmembrane region" description="Helical" evidence="11">
    <location>
        <begin position="36"/>
        <end position="59"/>
    </location>
</feature>
<keyword evidence="4" id="KW-0732">Signal</keyword>
<evidence type="ECO:0000256" key="3">
    <source>
        <dbReference type="ARBA" id="ARBA00022692"/>
    </source>
</evidence>
<proteinExistence type="inferred from homology"/>
<keyword evidence="3 11" id="KW-0812">Transmembrane</keyword>
<accession>A0A2G9RTP8</accession>
<feature type="disulfide bond" evidence="10">
    <location>
        <begin position="176"/>
        <end position="186"/>
    </location>
</feature>
<comment type="subcellular location">
    <subcellularLocation>
        <location evidence="1">Membrane</location>
        <topology evidence="1">Single-pass membrane protein</topology>
    </subcellularLocation>
</comment>
<dbReference type="InterPro" id="IPR000859">
    <property type="entry name" value="CUB_dom"/>
</dbReference>
<evidence type="ECO:0000256" key="2">
    <source>
        <dbReference type="ARBA" id="ARBA00009931"/>
    </source>
</evidence>
<dbReference type="CDD" id="cd00041">
    <property type="entry name" value="CUB"/>
    <property type="match status" value="1"/>
</dbReference>
<evidence type="ECO:0000313" key="13">
    <source>
        <dbReference type="EMBL" id="PIO31175.1"/>
    </source>
</evidence>
<dbReference type="Gene3D" id="2.60.120.290">
    <property type="entry name" value="Spermadhesin, CUB domain"/>
    <property type="match status" value="1"/>
</dbReference>
<dbReference type="PRINTS" id="PR00258">
    <property type="entry name" value="SPERACTRCPTR"/>
</dbReference>
<feature type="domain" description="SRCR" evidence="12">
    <location>
        <begin position="109"/>
        <end position="205"/>
    </location>
</feature>
<evidence type="ECO:0000313" key="14">
    <source>
        <dbReference type="Proteomes" id="UP000228934"/>
    </source>
</evidence>
<evidence type="ECO:0000256" key="6">
    <source>
        <dbReference type="ARBA" id="ARBA00022989"/>
    </source>
</evidence>
<dbReference type="Gene3D" id="3.10.250.10">
    <property type="entry name" value="SRCR-like domain"/>
    <property type="match status" value="1"/>
</dbReference>
<dbReference type="SMART" id="SM00202">
    <property type="entry name" value="SR"/>
    <property type="match status" value="1"/>
</dbReference>
<evidence type="ECO:0000259" key="12">
    <source>
        <dbReference type="PROSITE" id="PS50287"/>
    </source>
</evidence>
<dbReference type="PANTHER" id="PTHR19331">
    <property type="entry name" value="SCAVENGER RECEPTOR DOMAIN-CONTAINING"/>
    <property type="match status" value="1"/>
</dbReference>
<gene>
    <name evidence="13" type="ORF">AB205_0068460</name>
</gene>
<evidence type="ECO:0000256" key="9">
    <source>
        <dbReference type="ARBA" id="ARBA00023180"/>
    </source>
</evidence>
<evidence type="ECO:0000256" key="4">
    <source>
        <dbReference type="ARBA" id="ARBA00022729"/>
    </source>
</evidence>
<dbReference type="Pfam" id="PF00431">
    <property type="entry name" value="CUB"/>
    <property type="match status" value="1"/>
</dbReference>
<dbReference type="PROSITE" id="PS50287">
    <property type="entry name" value="SRCR_2"/>
    <property type="match status" value="1"/>
</dbReference>
<dbReference type="OrthoDB" id="536948at2759"/>
<dbReference type="FunFam" id="3.10.250.10:FF:000016">
    <property type="entry name" value="Scavenger receptor cysteine-rich protein type 12"/>
    <property type="match status" value="1"/>
</dbReference>
<dbReference type="SUPFAM" id="SSF49854">
    <property type="entry name" value="Spermadhesin, CUB domain"/>
    <property type="match status" value="1"/>
</dbReference>
<evidence type="ECO:0000256" key="5">
    <source>
        <dbReference type="ARBA" id="ARBA00022737"/>
    </source>
</evidence>
<keyword evidence="14" id="KW-1185">Reference proteome</keyword>
<keyword evidence="9" id="KW-0325">Glycoprotein</keyword>